<name>A0A4U7MTE5_9RHOB</name>
<gene>
    <name evidence="1" type="ORF">FAP39_16990</name>
</gene>
<dbReference type="Proteomes" id="UP000306575">
    <property type="component" value="Unassembled WGS sequence"/>
</dbReference>
<proteinExistence type="predicted"/>
<keyword evidence="2" id="KW-1185">Reference proteome</keyword>
<dbReference type="AlphaFoldDB" id="A0A4U7MTE5"/>
<protein>
    <submittedName>
        <fullName evidence="1">Uncharacterized protein</fullName>
    </submittedName>
</protein>
<evidence type="ECO:0000313" key="2">
    <source>
        <dbReference type="Proteomes" id="UP000306575"/>
    </source>
</evidence>
<sequence>MAETVFRAPFDAKRPDFVVFMHTIVTVDGGVERLHIRTCMRNRHCCVEERAGVEAWKMVL</sequence>
<dbReference type="RefSeq" id="WP_138017567.1">
    <property type="nucleotide sequence ID" value="NZ_SULI01000041.1"/>
</dbReference>
<accession>A0A4U7MTE5</accession>
<dbReference type="EMBL" id="SULI01000041">
    <property type="protein sequence ID" value="TKZ15484.1"/>
    <property type="molecule type" value="Genomic_DNA"/>
</dbReference>
<comment type="caution">
    <text evidence="1">The sequence shown here is derived from an EMBL/GenBank/DDBJ whole genome shotgun (WGS) entry which is preliminary data.</text>
</comment>
<reference evidence="1 2" key="1">
    <citation type="submission" date="2019-04" db="EMBL/GenBank/DDBJ databases">
        <title>Genome sequence of Pelagicola litoralis CL-ES2.</title>
        <authorList>
            <person name="Cao J."/>
        </authorList>
    </citation>
    <scope>NUCLEOTIDE SEQUENCE [LARGE SCALE GENOMIC DNA]</scope>
    <source>
        <strain evidence="1 2">CL-ES2</strain>
    </source>
</reference>
<organism evidence="1 2">
    <name type="scientific">Shimia litoralis</name>
    <dbReference type="NCBI Taxonomy" id="420403"/>
    <lineage>
        <taxon>Bacteria</taxon>
        <taxon>Pseudomonadati</taxon>
        <taxon>Pseudomonadota</taxon>
        <taxon>Alphaproteobacteria</taxon>
        <taxon>Rhodobacterales</taxon>
        <taxon>Roseobacteraceae</taxon>
    </lineage>
</organism>
<evidence type="ECO:0000313" key="1">
    <source>
        <dbReference type="EMBL" id="TKZ15484.1"/>
    </source>
</evidence>